<keyword evidence="5" id="KW-0722">Serine protease inhibitor</keyword>
<dbReference type="PROSITE" id="PS00282">
    <property type="entry name" value="KAZAL_1"/>
    <property type="match status" value="1"/>
</dbReference>
<evidence type="ECO:0000256" key="7">
    <source>
        <dbReference type="SAM" id="Phobius"/>
    </source>
</evidence>
<comment type="subcellular location">
    <subcellularLocation>
        <location evidence="1">Secreted</location>
    </subcellularLocation>
</comment>
<feature type="transmembrane region" description="Helical" evidence="7">
    <location>
        <begin position="36"/>
        <end position="58"/>
    </location>
</feature>
<dbReference type="InterPro" id="IPR002350">
    <property type="entry name" value="Kazal_dom"/>
</dbReference>
<dbReference type="CDD" id="cd00104">
    <property type="entry name" value="KAZAL_FS"/>
    <property type="match status" value="2"/>
</dbReference>
<name>A0A8S9X4P2_APOLU</name>
<keyword evidence="4" id="KW-0677">Repeat</keyword>
<dbReference type="PANTHER" id="PTHR21131:SF0">
    <property type="entry name" value="GEO10195P1-RELATED"/>
    <property type="match status" value="1"/>
</dbReference>
<evidence type="ECO:0000256" key="5">
    <source>
        <dbReference type="ARBA" id="ARBA00022900"/>
    </source>
</evidence>
<dbReference type="SUPFAM" id="SSF100895">
    <property type="entry name" value="Kazal-type serine protease inhibitors"/>
    <property type="match status" value="2"/>
</dbReference>
<reference evidence="9" key="1">
    <citation type="journal article" date="2021" name="Mol. Ecol. Resour.">
        <title>Apolygus lucorum genome provides insights into omnivorousness and mesophyll feeding.</title>
        <authorList>
            <person name="Liu Y."/>
            <person name="Liu H."/>
            <person name="Wang H."/>
            <person name="Huang T."/>
            <person name="Liu B."/>
            <person name="Yang B."/>
            <person name="Yin L."/>
            <person name="Li B."/>
            <person name="Zhang Y."/>
            <person name="Zhang S."/>
            <person name="Jiang F."/>
            <person name="Zhang X."/>
            <person name="Ren Y."/>
            <person name="Wang B."/>
            <person name="Wang S."/>
            <person name="Lu Y."/>
            <person name="Wu K."/>
            <person name="Fan W."/>
            <person name="Wang G."/>
        </authorList>
    </citation>
    <scope>NUCLEOTIDE SEQUENCE</scope>
    <source>
        <strain evidence="9">12Hb</strain>
    </source>
</reference>
<evidence type="ECO:0000256" key="1">
    <source>
        <dbReference type="ARBA" id="ARBA00004613"/>
    </source>
</evidence>
<dbReference type="GO" id="GO:0004867">
    <property type="term" value="F:serine-type endopeptidase inhibitor activity"/>
    <property type="evidence" value="ECO:0007669"/>
    <property type="project" value="UniProtKB-KW"/>
</dbReference>
<keyword evidence="2" id="KW-0964">Secreted</keyword>
<evidence type="ECO:0000256" key="3">
    <source>
        <dbReference type="ARBA" id="ARBA00022690"/>
    </source>
</evidence>
<dbReference type="Gene3D" id="3.30.60.30">
    <property type="match status" value="2"/>
</dbReference>
<gene>
    <name evidence="9" type="ORF">GE061_002410</name>
</gene>
<feature type="domain" description="Kazal-like" evidence="8">
    <location>
        <begin position="51"/>
        <end position="101"/>
    </location>
</feature>
<keyword evidence="10" id="KW-1185">Reference proteome</keyword>
<accession>A0A8S9X4P2</accession>
<dbReference type="InterPro" id="IPR053265">
    <property type="entry name" value="Serpin"/>
</dbReference>
<organism evidence="9 10">
    <name type="scientific">Apolygus lucorum</name>
    <name type="common">Small green plant bug</name>
    <name type="synonym">Lygocoris lucorum</name>
    <dbReference type="NCBI Taxonomy" id="248454"/>
    <lineage>
        <taxon>Eukaryota</taxon>
        <taxon>Metazoa</taxon>
        <taxon>Ecdysozoa</taxon>
        <taxon>Arthropoda</taxon>
        <taxon>Hexapoda</taxon>
        <taxon>Insecta</taxon>
        <taxon>Pterygota</taxon>
        <taxon>Neoptera</taxon>
        <taxon>Paraneoptera</taxon>
        <taxon>Hemiptera</taxon>
        <taxon>Heteroptera</taxon>
        <taxon>Panheteroptera</taxon>
        <taxon>Cimicomorpha</taxon>
        <taxon>Miridae</taxon>
        <taxon>Mirini</taxon>
        <taxon>Apolygus</taxon>
    </lineage>
</organism>
<evidence type="ECO:0000256" key="4">
    <source>
        <dbReference type="ARBA" id="ARBA00022737"/>
    </source>
</evidence>
<keyword evidence="7" id="KW-0812">Transmembrane</keyword>
<evidence type="ECO:0000256" key="2">
    <source>
        <dbReference type="ARBA" id="ARBA00022525"/>
    </source>
</evidence>
<dbReference type="SMART" id="SM00280">
    <property type="entry name" value="KAZAL"/>
    <property type="match status" value="2"/>
</dbReference>
<evidence type="ECO:0000256" key="6">
    <source>
        <dbReference type="ARBA" id="ARBA00023157"/>
    </source>
</evidence>
<dbReference type="InterPro" id="IPR036058">
    <property type="entry name" value="Kazal_dom_sf"/>
</dbReference>
<keyword evidence="3" id="KW-0646">Protease inhibitor</keyword>
<dbReference type="AlphaFoldDB" id="A0A8S9X4P2"/>
<dbReference type="Proteomes" id="UP000466442">
    <property type="component" value="Unassembled WGS sequence"/>
</dbReference>
<feature type="domain" description="Kazal-like" evidence="8">
    <location>
        <begin position="111"/>
        <end position="160"/>
    </location>
</feature>
<dbReference type="PANTHER" id="PTHR21131">
    <property type="entry name" value="SERINE-TYPE ENDOPEPTIDASE INHIBITOR"/>
    <property type="match status" value="1"/>
</dbReference>
<proteinExistence type="predicted"/>
<dbReference type="OrthoDB" id="6614329at2759"/>
<protein>
    <recommendedName>
        <fullName evidence="8">Kazal-like domain-containing protein</fullName>
    </recommendedName>
</protein>
<dbReference type="EMBL" id="WIXP02000010">
    <property type="protein sequence ID" value="KAF6204070.1"/>
    <property type="molecule type" value="Genomic_DNA"/>
</dbReference>
<keyword evidence="7" id="KW-0472">Membrane</keyword>
<keyword evidence="6" id="KW-1015">Disulfide bond</keyword>
<dbReference type="PROSITE" id="PS51465">
    <property type="entry name" value="KAZAL_2"/>
    <property type="match status" value="2"/>
</dbReference>
<comment type="caution">
    <text evidence="9">The sequence shown here is derived from an EMBL/GenBank/DDBJ whole genome shotgun (WGS) entry which is preliminary data.</text>
</comment>
<sequence>MLLSISPPDNDYKSNRADEVGLFDYPSHRHLPQGTMVSQITVLAVIALAGVAVGNVCICPMNYSPVCGSNGQTFSNLCALNCHNKEKNDDLVVVHHGHCSSALQLKLNKVEEKSDDCVCTREYEPVCGSNLKTYSNRCMFNCAANKDKSLRILYPMMCIIMP</sequence>
<evidence type="ECO:0000259" key="8">
    <source>
        <dbReference type="PROSITE" id="PS51465"/>
    </source>
</evidence>
<dbReference type="FunFam" id="3.30.60.30:FF:000067">
    <property type="entry name" value="Thrombin inhibitor rhodniin"/>
    <property type="match status" value="1"/>
</dbReference>
<dbReference type="GO" id="GO:0005615">
    <property type="term" value="C:extracellular space"/>
    <property type="evidence" value="ECO:0007669"/>
    <property type="project" value="TreeGrafter"/>
</dbReference>
<keyword evidence="7" id="KW-1133">Transmembrane helix</keyword>
<evidence type="ECO:0000313" key="9">
    <source>
        <dbReference type="EMBL" id="KAF6204070.1"/>
    </source>
</evidence>
<dbReference type="Pfam" id="PF00050">
    <property type="entry name" value="Kazal_1"/>
    <property type="match status" value="2"/>
</dbReference>
<evidence type="ECO:0000313" key="10">
    <source>
        <dbReference type="Proteomes" id="UP000466442"/>
    </source>
</evidence>